<dbReference type="InterPro" id="IPR019563">
    <property type="entry name" value="GH97_catalytic"/>
</dbReference>
<feature type="domain" description="Glycosyl-hydrolase 97 N-terminal" evidence="5">
    <location>
        <begin position="31"/>
        <end position="289"/>
    </location>
</feature>
<evidence type="ECO:0000256" key="2">
    <source>
        <dbReference type="ARBA" id="ARBA00023295"/>
    </source>
</evidence>
<dbReference type="Gene3D" id="2.70.98.10">
    <property type="match status" value="1"/>
</dbReference>
<protein>
    <submittedName>
        <fullName evidence="7">Alpha-glucosidase</fullName>
    </submittedName>
</protein>
<feature type="signal peptide" evidence="3">
    <location>
        <begin position="1"/>
        <end position="19"/>
    </location>
</feature>
<accession>A0A2T5G1S9</accession>
<dbReference type="AlphaFoldDB" id="A0A2T5G1S9"/>
<dbReference type="Gene3D" id="2.60.40.1180">
    <property type="entry name" value="Golgi alpha-mannosidase II"/>
    <property type="match status" value="1"/>
</dbReference>
<dbReference type="InterPro" id="IPR029483">
    <property type="entry name" value="GH97_C"/>
</dbReference>
<dbReference type="InterPro" id="IPR014718">
    <property type="entry name" value="GH-type_carb-bd"/>
</dbReference>
<dbReference type="Pfam" id="PF14509">
    <property type="entry name" value="GH97_C"/>
    <property type="match status" value="1"/>
</dbReference>
<dbReference type="PANTHER" id="PTHR35803:SF2">
    <property type="entry name" value="RETAINING ALPHA-GALACTOSIDASE"/>
    <property type="match status" value="1"/>
</dbReference>
<dbReference type="InterPro" id="IPR017853">
    <property type="entry name" value="GH"/>
</dbReference>
<dbReference type="RefSeq" id="WP_107966324.1">
    <property type="nucleotide sequence ID" value="NZ_NWBU01000004.1"/>
</dbReference>
<comment type="caution">
    <text evidence="7">The sequence shown here is derived from an EMBL/GenBank/DDBJ whole genome shotgun (WGS) entry which is preliminary data.</text>
</comment>
<sequence length="663" mass="72687">MTRLSFVAALLACTTMNVAASAQQPAAPLELKSPDGSISVSFTPSVGDQPPLYQVTRKGEVVIASSPLGLNLYDVTPFGPLEVVAANRASADRSYKLTATKTATARDHYNELTVSLRERDGSQRKLDIIFRAYDDGAAFRYSLPQQPGFTSVQLAGERTQFNFPADYDCWGLNLGRTNLSHEGEYEPIKASKTRWHNLFDPPFTCKTGSGNTTFILTEADLRDYGALYLRGRNDGGLGMYAYVSPRYDDPKVAVRREMTAAGIQSPWRVVMMADRAGDLIPSTLIGNLNPQNAIGDTSWIAPGKTAWDWWSGPYLPAPAKGGMDMVTLKRYIDFAGATGLPYMLIDEGWSLNSGFAGSAPANTDITKTQPNLDMPELVRYAKARNVDLMLWLQWSLLDKNMSAALDQYRAWGIKGIKVDFMDRDDQEMVAFYHRVIPEAAKRKLLVNLHGAYHPTGLNRTYPNFVTQEGVLGAEYNKWSHRVTATHNVTLPFTRMVLGPLDYTPGGFRNVAPDQFKIVNSPPLVKTTRGQALAMYVVYDSPVQMLSDSPDAYEGAAGLDFLKLVPTAWDETRFLGGDIGEHIVLARRKGSDWYIGAMTNESGRSVTLPLSFLGKGRFSAQIWADGATPTTLAESRRDGLTAADSLTLELAGSGGAAVRITPGR</sequence>
<evidence type="ECO:0000259" key="5">
    <source>
        <dbReference type="Pfam" id="PF14508"/>
    </source>
</evidence>
<dbReference type="InterPro" id="IPR013785">
    <property type="entry name" value="Aldolase_TIM"/>
</dbReference>
<dbReference type="Pfam" id="PF14508">
    <property type="entry name" value="GH97_N"/>
    <property type="match status" value="1"/>
</dbReference>
<dbReference type="InterPro" id="IPR013780">
    <property type="entry name" value="Glyco_hydro_b"/>
</dbReference>
<feature type="domain" description="Glycosyl-hydrolase 97 C-terminal oligomerisation" evidence="6">
    <location>
        <begin position="567"/>
        <end position="660"/>
    </location>
</feature>
<dbReference type="InterPro" id="IPR029486">
    <property type="entry name" value="GH97_N"/>
</dbReference>
<dbReference type="Proteomes" id="UP000244162">
    <property type="component" value="Unassembled WGS sequence"/>
</dbReference>
<evidence type="ECO:0000259" key="4">
    <source>
        <dbReference type="Pfam" id="PF10566"/>
    </source>
</evidence>
<keyword evidence="1" id="KW-0378">Hydrolase</keyword>
<dbReference type="OrthoDB" id="57532at2"/>
<dbReference type="Pfam" id="PF10566">
    <property type="entry name" value="Glyco_hydro_97"/>
    <property type="match status" value="1"/>
</dbReference>
<proteinExistence type="predicted"/>
<dbReference type="GO" id="GO:0016798">
    <property type="term" value="F:hydrolase activity, acting on glycosyl bonds"/>
    <property type="evidence" value="ECO:0007669"/>
    <property type="project" value="UniProtKB-KW"/>
</dbReference>
<evidence type="ECO:0000313" key="7">
    <source>
        <dbReference type="EMBL" id="PTQ13088.1"/>
    </source>
</evidence>
<evidence type="ECO:0000259" key="6">
    <source>
        <dbReference type="Pfam" id="PF14509"/>
    </source>
</evidence>
<dbReference type="Gene3D" id="3.20.20.70">
    <property type="entry name" value="Aldolase class I"/>
    <property type="match status" value="1"/>
</dbReference>
<dbReference type="EMBL" id="NWBU01000004">
    <property type="protein sequence ID" value="PTQ13088.1"/>
    <property type="molecule type" value="Genomic_DNA"/>
</dbReference>
<evidence type="ECO:0000256" key="3">
    <source>
        <dbReference type="SAM" id="SignalP"/>
    </source>
</evidence>
<feature type="chain" id="PRO_5015705908" evidence="3">
    <location>
        <begin position="20"/>
        <end position="663"/>
    </location>
</feature>
<feature type="domain" description="Glycosyl-hydrolase 97 catalytic" evidence="4">
    <location>
        <begin position="309"/>
        <end position="470"/>
    </location>
</feature>
<evidence type="ECO:0000256" key="1">
    <source>
        <dbReference type="ARBA" id="ARBA00022801"/>
    </source>
</evidence>
<organism evidence="7 8">
    <name type="scientific">Sphingomonas oleivorans</name>
    <dbReference type="NCBI Taxonomy" id="1735121"/>
    <lineage>
        <taxon>Bacteria</taxon>
        <taxon>Pseudomonadati</taxon>
        <taxon>Pseudomonadota</taxon>
        <taxon>Alphaproteobacteria</taxon>
        <taxon>Sphingomonadales</taxon>
        <taxon>Sphingomonadaceae</taxon>
        <taxon>Sphingomonas</taxon>
    </lineage>
</organism>
<dbReference type="SUPFAM" id="SSF51445">
    <property type="entry name" value="(Trans)glycosidases"/>
    <property type="match status" value="1"/>
</dbReference>
<evidence type="ECO:0000313" key="8">
    <source>
        <dbReference type="Proteomes" id="UP000244162"/>
    </source>
</evidence>
<name>A0A2T5G1S9_9SPHN</name>
<reference evidence="7 8" key="1">
    <citation type="submission" date="2017-09" db="EMBL/GenBank/DDBJ databases">
        <title>Sphingomonas panjinensis sp.nov., isolated from oil-contaminated soil.</title>
        <authorList>
            <person name="Wang L."/>
            <person name="Chen L."/>
        </authorList>
    </citation>
    <scope>NUCLEOTIDE SEQUENCE [LARGE SCALE GENOMIC DNA]</scope>
    <source>
        <strain evidence="7 8">FW-11</strain>
    </source>
</reference>
<dbReference type="PANTHER" id="PTHR35803">
    <property type="entry name" value="GLUCAN 1,4-ALPHA-GLUCOSIDASE SUSB-RELATED"/>
    <property type="match status" value="1"/>
</dbReference>
<keyword evidence="3" id="KW-0732">Signal</keyword>
<keyword evidence="2" id="KW-0326">Glycosidase</keyword>
<dbReference type="GO" id="GO:0030246">
    <property type="term" value="F:carbohydrate binding"/>
    <property type="evidence" value="ECO:0007669"/>
    <property type="project" value="InterPro"/>
</dbReference>
<dbReference type="InterPro" id="IPR052720">
    <property type="entry name" value="Glycosyl_hydrolase_97"/>
</dbReference>
<keyword evidence="8" id="KW-1185">Reference proteome</keyword>
<gene>
    <name evidence="7" type="ORF">CLG96_02835</name>
</gene>